<dbReference type="Proteomes" id="UP000070720">
    <property type="component" value="Chromosome 2"/>
</dbReference>
<proteinExistence type="predicted"/>
<dbReference type="InParanoid" id="A0A0E0S7Q1"/>
<accession>A0A0E0S7Q1</accession>
<protein>
    <submittedName>
        <fullName evidence="1">Chromosome 2, complete genome</fullName>
    </submittedName>
</protein>
<reference evidence="2 3" key="2">
    <citation type="journal article" date="2010" name="Nature">
        <title>Comparative genomics reveals mobile pathogenicity chromosomes in Fusarium.</title>
        <authorList>
            <person name="Ma L.J."/>
            <person name="van der Does H.C."/>
            <person name="Borkovich K.A."/>
            <person name="Coleman J.J."/>
            <person name="Daboussi M.J."/>
            <person name="Di Pietro A."/>
            <person name="Dufresne M."/>
            <person name="Freitag M."/>
            <person name="Grabherr M."/>
            <person name="Henrissat B."/>
            <person name="Houterman P.M."/>
            <person name="Kang S."/>
            <person name="Shim W.B."/>
            <person name="Woloshuk C."/>
            <person name="Xie X."/>
            <person name="Xu J.R."/>
            <person name="Antoniw J."/>
            <person name="Baker S.E."/>
            <person name="Bluhm B.H."/>
            <person name="Breakspear A."/>
            <person name="Brown D.W."/>
            <person name="Butchko R.A."/>
            <person name="Chapman S."/>
            <person name="Coulson R."/>
            <person name="Coutinho P.M."/>
            <person name="Danchin E.G."/>
            <person name="Diener A."/>
            <person name="Gale L.R."/>
            <person name="Gardiner D.M."/>
            <person name="Goff S."/>
            <person name="Hammond-Kosack K.E."/>
            <person name="Hilburn K."/>
            <person name="Hua-Van A."/>
            <person name="Jonkers W."/>
            <person name="Kazan K."/>
            <person name="Kodira C.D."/>
            <person name="Koehrsen M."/>
            <person name="Kumar L."/>
            <person name="Lee Y.H."/>
            <person name="Li L."/>
            <person name="Manners J.M."/>
            <person name="Miranda-Saavedra D."/>
            <person name="Mukherjee M."/>
            <person name="Park G."/>
            <person name="Park J."/>
            <person name="Park S.Y."/>
            <person name="Proctor R.H."/>
            <person name="Regev A."/>
            <person name="Ruiz-Roldan M.C."/>
            <person name="Sain D."/>
            <person name="Sakthikumar S."/>
            <person name="Sykes S."/>
            <person name="Schwartz D.C."/>
            <person name="Turgeon B.G."/>
            <person name="Wapinski I."/>
            <person name="Yoder O."/>
            <person name="Young S."/>
            <person name="Zeng Q."/>
            <person name="Zhou S."/>
            <person name="Galagan J."/>
            <person name="Cuomo C.A."/>
            <person name="Kistler H.C."/>
            <person name="Rep M."/>
        </authorList>
    </citation>
    <scope>GENOME REANNOTATION</scope>
    <source>
        <strain evidence="3">ATCC MYA-4620 / CBS 123657 / FGSC 9075 / NRRL 31084 / PH-1</strain>
        <strain evidence="2">PH-1 / ATCC MYA-4620 / FGSC 9075 / NRRL 31084</strain>
    </source>
</reference>
<keyword evidence="3" id="KW-1185">Reference proteome</keyword>
<dbReference type="EnsemblFungi" id="CEF79526">
    <property type="protein sequence ID" value="CEF79526"/>
    <property type="gene ID" value="FGRRES_15250"/>
</dbReference>
<gene>
    <name evidence="1" type="ORF">FGRAMPH1_01T15449</name>
</gene>
<reference evidence="1 3" key="4">
    <citation type="journal article" date="2015" name="BMC Genomics">
        <title>The completed genome sequence of the pathogenic ascomycete fungus Fusarium graminearum.</title>
        <authorList>
            <person name="King R."/>
            <person name="Urban M."/>
            <person name="Hammond-Kosack M.C."/>
            <person name="Hassani-Pak K."/>
            <person name="Hammond-Kosack K.E."/>
        </authorList>
    </citation>
    <scope>NUCLEOTIDE SEQUENCE [LARGE SCALE GENOMIC DNA]</scope>
    <source>
        <strain evidence="3">ATCC MYA-4620 / CBS 123657 / FGSC 9075 / NRRL 31084 / PH-1</strain>
        <strain evidence="1">PH-1</strain>
    </source>
</reference>
<reference key="3">
    <citation type="submission" date="2014-02" db="EMBL/GenBank/DDBJ databases">
        <title>A revised Fusarium graminearum genomic reference sequence using whole shotgun re-sequencing.</title>
        <authorList>
            <person name="King R."/>
            <person name="Urban M."/>
            <person name="Hassani-Pak K."/>
            <person name="Hammond-Kosack K."/>
        </authorList>
    </citation>
    <scope>NUCLEOTIDE SEQUENCE</scope>
    <source>
        <strain>PH-1</strain>
    </source>
</reference>
<evidence type="ECO:0000313" key="2">
    <source>
        <dbReference type="EnsemblFungi" id="CEF79526"/>
    </source>
</evidence>
<organism evidence="2">
    <name type="scientific">Gibberella zeae (strain ATCC MYA-4620 / CBS 123657 / FGSC 9075 / NRRL 31084 / PH-1)</name>
    <name type="common">Wheat head blight fungus</name>
    <name type="synonym">Fusarium graminearum</name>
    <dbReference type="NCBI Taxonomy" id="229533"/>
    <lineage>
        <taxon>Eukaryota</taxon>
        <taxon>Fungi</taxon>
        <taxon>Dikarya</taxon>
        <taxon>Ascomycota</taxon>
        <taxon>Pezizomycotina</taxon>
        <taxon>Sordariomycetes</taxon>
        <taxon>Hypocreomycetidae</taxon>
        <taxon>Hypocreales</taxon>
        <taxon>Nectriaceae</taxon>
        <taxon>Fusarium</taxon>
    </lineage>
</organism>
<dbReference type="VEuPathDB" id="FungiDB:FGRAMPH1_01G15449"/>
<reference evidence="2 3" key="1">
    <citation type="journal article" date="2007" name="Science">
        <title>The Fusarium graminearum genome reveals a link between localized polymorphism and pathogen specialization.</title>
        <authorList>
            <person name="Cuomo C.A."/>
            <person name="Gueldener U."/>
            <person name="Xu J.-R."/>
            <person name="Trail F."/>
            <person name="Turgeon B.G."/>
            <person name="Di Pietro A."/>
            <person name="Walton J.D."/>
            <person name="Ma L.-J."/>
            <person name="Baker S.E."/>
            <person name="Rep M."/>
            <person name="Adam G."/>
            <person name="Antoniw J."/>
            <person name="Baldwin T."/>
            <person name="Calvo S.E."/>
            <person name="Chang Y.-L."/>
            <person name="DeCaprio D."/>
            <person name="Gale L.R."/>
            <person name="Gnerre S."/>
            <person name="Goswami R.S."/>
            <person name="Hammond-Kosack K."/>
            <person name="Harris L.J."/>
            <person name="Hilburn K."/>
            <person name="Kennell J.C."/>
            <person name="Kroken S."/>
            <person name="Magnuson J.K."/>
            <person name="Mannhaupt G."/>
            <person name="Mauceli E.W."/>
            <person name="Mewes H.-W."/>
            <person name="Mitterbauer R."/>
            <person name="Muehlbauer G."/>
            <person name="Muensterkoetter M."/>
            <person name="Nelson D."/>
            <person name="O'Donnell K."/>
            <person name="Ouellet T."/>
            <person name="Qi W."/>
            <person name="Quesneville H."/>
            <person name="Roncero M.I.G."/>
            <person name="Seong K.-Y."/>
            <person name="Tetko I.V."/>
            <person name="Urban M."/>
            <person name="Waalwijk C."/>
            <person name="Ward T.J."/>
            <person name="Yao J."/>
            <person name="Birren B.W."/>
            <person name="Kistler H.C."/>
        </authorList>
    </citation>
    <scope>NUCLEOTIDE SEQUENCE [LARGE SCALE GENOMIC DNA]</scope>
    <source>
        <strain evidence="3">ATCC MYA-4620 / CBS 123657 / FGSC 9075 / NRRL 31084 / PH-1</strain>
        <strain evidence="2">PH-1 / ATCC MYA-4620 / FGSC 9075 / NRRL 31084</strain>
    </source>
</reference>
<evidence type="ECO:0000313" key="1">
    <source>
        <dbReference type="EMBL" id="CEF79526.1"/>
    </source>
</evidence>
<dbReference type="EMBL" id="HG970333">
    <property type="protein sequence ID" value="CEF79526.1"/>
    <property type="molecule type" value="Genomic_DNA"/>
</dbReference>
<evidence type="ECO:0000313" key="3">
    <source>
        <dbReference type="Proteomes" id="UP000070720"/>
    </source>
</evidence>
<sequence length="91" mass="9968">MSSWPMIFDTVVKGLTGVAQVVTLMEKGRCCALQWTDKKNQDARAADLTLQSAVEGTSSSGRSSKVFKPGVQGLFRHDKVQSYTACRLTKE</sequence>
<reference evidence="2" key="5">
    <citation type="submission" date="2017-01" db="UniProtKB">
        <authorList>
            <consortium name="EnsemblFungi"/>
        </authorList>
    </citation>
    <scope>IDENTIFICATION</scope>
    <source>
        <strain evidence="2">PH-1 / ATCC MYA-4620 / FGSC 9075 / NRRL 31084</strain>
    </source>
</reference>
<name>A0A0E0S7Q1_GIBZE</name>
<dbReference type="AlphaFoldDB" id="A0A0E0S7Q1"/>